<keyword evidence="4 7" id="KW-0106">Calcium</keyword>
<dbReference type="Gene3D" id="2.60.40.60">
    <property type="entry name" value="Cadherins"/>
    <property type="match status" value="2"/>
</dbReference>
<dbReference type="PRINTS" id="PR00205">
    <property type="entry name" value="CADHERIN"/>
</dbReference>
<keyword evidence="10" id="KW-1185">Reference proteome</keyword>
<evidence type="ECO:0000256" key="3">
    <source>
        <dbReference type="ARBA" id="ARBA00022737"/>
    </source>
</evidence>
<dbReference type="InterPro" id="IPR020894">
    <property type="entry name" value="Cadherin_CS"/>
</dbReference>
<evidence type="ECO:0000256" key="5">
    <source>
        <dbReference type="ARBA" id="ARBA00022989"/>
    </source>
</evidence>
<dbReference type="GeneTree" id="ENSGT00940000163878"/>
<evidence type="ECO:0000256" key="7">
    <source>
        <dbReference type="PROSITE-ProRule" id="PRU00043"/>
    </source>
</evidence>
<evidence type="ECO:0000313" key="10">
    <source>
        <dbReference type="Proteomes" id="UP000314980"/>
    </source>
</evidence>
<dbReference type="GO" id="GO:0045296">
    <property type="term" value="F:cadherin binding"/>
    <property type="evidence" value="ECO:0007669"/>
    <property type="project" value="TreeGrafter"/>
</dbReference>
<dbReference type="PANTHER" id="PTHR24027:SF438">
    <property type="entry name" value="CADHERIN 23"/>
    <property type="match status" value="1"/>
</dbReference>
<dbReference type="AlphaFoldDB" id="A0A4W6DUD5"/>
<dbReference type="GO" id="GO:0009653">
    <property type="term" value="P:anatomical structure morphogenesis"/>
    <property type="evidence" value="ECO:0007669"/>
    <property type="project" value="UniProtKB-ARBA"/>
</dbReference>
<evidence type="ECO:0000313" key="9">
    <source>
        <dbReference type="Ensembl" id="ENSLCAP00010029181.1"/>
    </source>
</evidence>
<feature type="domain" description="Cadherin" evidence="8">
    <location>
        <begin position="127"/>
        <end position="181"/>
    </location>
</feature>
<dbReference type="GO" id="GO:0007156">
    <property type="term" value="P:homophilic cell adhesion via plasma membrane adhesion molecules"/>
    <property type="evidence" value="ECO:0007669"/>
    <property type="project" value="InterPro"/>
</dbReference>
<dbReference type="GO" id="GO:0016477">
    <property type="term" value="P:cell migration"/>
    <property type="evidence" value="ECO:0007669"/>
    <property type="project" value="TreeGrafter"/>
</dbReference>
<proteinExistence type="predicted"/>
<dbReference type="PROSITE" id="PS00232">
    <property type="entry name" value="CADHERIN_1"/>
    <property type="match status" value="1"/>
</dbReference>
<dbReference type="GO" id="GO:0016342">
    <property type="term" value="C:catenin complex"/>
    <property type="evidence" value="ECO:0007669"/>
    <property type="project" value="TreeGrafter"/>
</dbReference>
<reference evidence="9" key="2">
    <citation type="submission" date="2025-08" db="UniProtKB">
        <authorList>
            <consortium name="Ensembl"/>
        </authorList>
    </citation>
    <scope>IDENTIFICATION</scope>
</reference>
<reference evidence="9" key="3">
    <citation type="submission" date="2025-09" db="UniProtKB">
        <authorList>
            <consortium name="Ensembl"/>
        </authorList>
    </citation>
    <scope>IDENTIFICATION</scope>
</reference>
<reference evidence="10" key="1">
    <citation type="submission" date="2015-09" db="EMBL/GenBank/DDBJ databases">
        <authorList>
            <person name="Sai Rama Sridatta P."/>
        </authorList>
    </citation>
    <scope>NUCLEOTIDE SEQUENCE [LARGE SCALE GENOMIC DNA]</scope>
</reference>
<organism evidence="9 10">
    <name type="scientific">Lates calcarifer</name>
    <name type="common">Barramundi</name>
    <name type="synonym">Holocentrus calcarifer</name>
    <dbReference type="NCBI Taxonomy" id="8187"/>
    <lineage>
        <taxon>Eukaryota</taxon>
        <taxon>Metazoa</taxon>
        <taxon>Chordata</taxon>
        <taxon>Craniata</taxon>
        <taxon>Vertebrata</taxon>
        <taxon>Euteleostomi</taxon>
        <taxon>Actinopterygii</taxon>
        <taxon>Neopterygii</taxon>
        <taxon>Teleostei</taxon>
        <taxon>Neoteleostei</taxon>
        <taxon>Acanthomorphata</taxon>
        <taxon>Carangaria</taxon>
        <taxon>Carangaria incertae sedis</taxon>
        <taxon>Centropomidae</taxon>
        <taxon>Lates</taxon>
    </lineage>
</organism>
<keyword evidence="5" id="KW-1133">Transmembrane helix</keyword>
<keyword evidence="2" id="KW-0812">Transmembrane</keyword>
<evidence type="ECO:0000256" key="1">
    <source>
        <dbReference type="ARBA" id="ARBA00004370"/>
    </source>
</evidence>
<evidence type="ECO:0000259" key="8">
    <source>
        <dbReference type="PROSITE" id="PS50268"/>
    </source>
</evidence>
<dbReference type="Pfam" id="PF00028">
    <property type="entry name" value="Cadherin"/>
    <property type="match status" value="1"/>
</dbReference>
<dbReference type="FunFam" id="2.60.40.60:FF:000020">
    <property type="entry name" value="Dachsous cadherin-related 1b"/>
    <property type="match status" value="1"/>
</dbReference>
<dbReference type="PANTHER" id="PTHR24027">
    <property type="entry name" value="CADHERIN-23"/>
    <property type="match status" value="1"/>
</dbReference>
<dbReference type="GO" id="GO:0005509">
    <property type="term" value="F:calcium ion binding"/>
    <property type="evidence" value="ECO:0007669"/>
    <property type="project" value="UniProtKB-UniRule"/>
</dbReference>
<accession>A0A4W6DUD5</accession>
<dbReference type="CDD" id="cd11304">
    <property type="entry name" value="Cadherin_repeat"/>
    <property type="match status" value="2"/>
</dbReference>
<dbReference type="PROSITE" id="PS50268">
    <property type="entry name" value="CADHERIN_2"/>
    <property type="match status" value="2"/>
</dbReference>
<comment type="subcellular location">
    <subcellularLocation>
        <location evidence="1">Membrane</location>
    </subcellularLocation>
</comment>
<keyword evidence="3" id="KW-0677">Repeat</keyword>
<name>A0A4W6DUD5_LATCA</name>
<dbReference type="SUPFAM" id="SSF49313">
    <property type="entry name" value="Cadherin-like"/>
    <property type="match status" value="2"/>
</dbReference>
<dbReference type="InterPro" id="IPR039808">
    <property type="entry name" value="Cadherin"/>
</dbReference>
<sequence length="193" mass="21330">MVSAPVKIFQCSVEVPSTLKKQTKKTYIVSIPEDTALHSVVMTVHAEDEDTGPNGEVLYYLNSTSSGAFSIDNRGGDVYLEETLDREQVDTLTITITATDRGSPRMATTMNLTVHVEDANDHDPVFSQSTYSLTVREDIPRGTSLFLVQAHDQDTGPNGRVRYMLTQASPFVNDSTSLSVDYCYIMFLMDSSL</sequence>
<dbReference type="InterPro" id="IPR002126">
    <property type="entry name" value="Cadherin-like_dom"/>
</dbReference>
<dbReference type="Proteomes" id="UP000314980">
    <property type="component" value="Unassembled WGS sequence"/>
</dbReference>
<dbReference type="InParanoid" id="A0A4W6DUD5"/>
<protein>
    <recommendedName>
        <fullName evidence="8">Cadherin domain-containing protein</fullName>
    </recommendedName>
</protein>
<dbReference type="InterPro" id="IPR015919">
    <property type="entry name" value="Cadherin-like_sf"/>
</dbReference>
<dbReference type="SMART" id="SM00112">
    <property type="entry name" value="CA"/>
    <property type="match status" value="1"/>
</dbReference>
<evidence type="ECO:0000256" key="2">
    <source>
        <dbReference type="ARBA" id="ARBA00022692"/>
    </source>
</evidence>
<dbReference type="GO" id="GO:0008013">
    <property type="term" value="F:beta-catenin binding"/>
    <property type="evidence" value="ECO:0007669"/>
    <property type="project" value="TreeGrafter"/>
</dbReference>
<keyword evidence="6" id="KW-0472">Membrane</keyword>
<dbReference type="Ensembl" id="ENSLCAT00010029823.1">
    <property type="protein sequence ID" value="ENSLCAP00010029181.1"/>
    <property type="gene ID" value="ENSLCAG00010013705.1"/>
</dbReference>
<dbReference type="STRING" id="8187.ENSLCAP00010029181"/>
<evidence type="ECO:0000256" key="6">
    <source>
        <dbReference type="ARBA" id="ARBA00023136"/>
    </source>
</evidence>
<evidence type="ECO:0000256" key="4">
    <source>
        <dbReference type="ARBA" id="ARBA00022837"/>
    </source>
</evidence>
<feature type="domain" description="Cadherin" evidence="8">
    <location>
        <begin position="23"/>
        <end position="126"/>
    </location>
</feature>